<dbReference type="AlphaFoldDB" id="A0A098APV3"/>
<dbReference type="CDD" id="cd06130">
    <property type="entry name" value="DNA_pol_III_epsilon_like"/>
    <property type="match status" value="1"/>
</dbReference>
<feature type="domain" description="Exonuclease" evidence="13">
    <location>
        <begin position="4"/>
        <end position="167"/>
    </location>
</feature>
<dbReference type="EMBL" id="LK020713">
    <property type="protein sequence ID" value="CDQ30562.1"/>
    <property type="molecule type" value="Genomic_DNA"/>
</dbReference>
<dbReference type="PANTHER" id="PTHR30231">
    <property type="entry name" value="DNA POLYMERASE III SUBUNIT EPSILON"/>
    <property type="match status" value="1"/>
</dbReference>
<evidence type="ECO:0000313" key="15">
    <source>
        <dbReference type="EMBL" id="CDQ30578.1"/>
    </source>
</evidence>
<reference evidence="14" key="2">
    <citation type="submission" date="2014-10" db="EMBL/GenBank/DDBJ databases">
        <title>Contrasting mechanisms driving short-term and long-term diversification of pneumococci.</title>
        <authorList>
            <person name="Croucher N.J."/>
            <person name="Coupland P.C."/>
            <person name="Stevenson A.E."/>
            <person name="Callendrello A."/>
            <person name="Bentley S.D."/>
            <person name="Hanage W.P."/>
        </authorList>
    </citation>
    <scope>NUCLEOTIDE SEQUENCE</scope>
    <source>
        <strain evidence="14">O61U7</strain>
        <strain evidence="15">QDOZV</strain>
    </source>
</reference>
<evidence type="ECO:0000313" key="14">
    <source>
        <dbReference type="EMBL" id="CDQ30562.1"/>
    </source>
</evidence>
<keyword evidence="4 17" id="KW-0548">Nucleotidyltransferase</keyword>
<reference evidence="17 18" key="3">
    <citation type="submission" date="2019-04" db="EMBL/GenBank/DDBJ databases">
        <authorList>
            <consortium name="Pathogen Informatics"/>
        </authorList>
    </citation>
    <scope>NUCLEOTIDE SEQUENCE [LARGE SCALE GENOMIC DNA]</scope>
    <source>
        <strain evidence="17 18">GPSC21</strain>
    </source>
</reference>
<evidence type="ECO:0000256" key="12">
    <source>
        <dbReference type="SAM" id="Phobius"/>
    </source>
</evidence>
<dbReference type="EMBL" id="CAANCB010000004">
    <property type="protein sequence ID" value="VKB59199.1"/>
    <property type="molecule type" value="Genomic_DNA"/>
</dbReference>
<keyword evidence="8" id="KW-0239">DNA-directed DNA polymerase</keyword>
<dbReference type="SUPFAM" id="SSF53098">
    <property type="entry name" value="Ribonuclease H-like"/>
    <property type="match status" value="1"/>
</dbReference>
<protein>
    <recommendedName>
        <fullName evidence="11">DNA polymerase III polC-type</fullName>
    </recommendedName>
</protein>
<dbReference type="InterPro" id="IPR012337">
    <property type="entry name" value="RNaseH-like_sf"/>
</dbReference>
<dbReference type="EMBL" id="WNHX01000041">
    <property type="protein sequence ID" value="MTV87518.1"/>
    <property type="molecule type" value="Genomic_DNA"/>
</dbReference>
<evidence type="ECO:0000313" key="18">
    <source>
        <dbReference type="Proteomes" id="UP000358702"/>
    </source>
</evidence>
<keyword evidence="2 17" id="KW-0808">Transferase</keyword>
<dbReference type="GO" id="GO:0003887">
    <property type="term" value="F:DNA-directed DNA polymerase activity"/>
    <property type="evidence" value="ECO:0007669"/>
    <property type="project" value="UniProtKB-KW"/>
</dbReference>
<dbReference type="GO" id="GO:0008408">
    <property type="term" value="F:3'-5' exonuclease activity"/>
    <property type="evidence" value="ECO:0007669"/>
    <property type="project" value="TreeGrafter"/>
</dbReference>
<evidence type="ECO:0000313" key="16">
    <source>
        <dbReference type="EMBL" id="MTV87518.1"/>
    </source>
</evidence>
<accession>A0A098APV3</accession>
<keyword evidence="7 17" id="KW-0269">Exonuclease</keyword>
<evidence type="ECO:0000256" key="1">
    <source>
        <dbReference type="ARBA" id="ARBA00004141"/>
    </source>
</evidence>
<dbReference type="Proteomes" id="UP000469505">
    <property type="component" value="Unassembled WGS sequence"/>
</dbReference>
<organism evidence="14">
    <name type="scientific">Streptococcus pneumoniae</name>
    <dbReference type="NCBI Taxonomy" id="1313"/>
    <lineage>
        <taxon>Bacteria</taxon>
        <taxon>Bacillati</taxon>
        <taxon>Bacillota</taxon>
        <taxon>Bacilli</taxon>
        <taxon>Lactobacillales</taxon>
        <taxon>Streptococcaceae</taxon>
        <taxon>Streptococcus</taxon>
    </lineage>
</organism>
<keyword evidence="6" id="KW-0540">Nuclease</keyword>
<dbReference type="NCBIfam" id="TIGR00573">
    <property type="entry name" value="dnaq"/>
    <property type="match status" value="1"/>
</dbReference>
<dbReference type="SMART" id="SM00479">
    <property type="entry name" value="EXOIII"/>
    <property type="match status" value="1"/>
</dbReference>
<name>A0A098APV3_STREE</name>
<dbReference type="GO" id="GO:0016020">
    <property type="term" value="C:membrane"/>
    <property type="evidence" value="ECO:0007669"/>
    <property type="project" value="UniProtKB-SubCell"/>
</dbReference>
<feature type="transmembrane region" description="Helical" evidence="12">
    <location>
        <begin position="272"/>
        <end position="297"/>
    </location>
</feature>
<sequence>MTYSFIALDVETANSFRGSLCSIGLVKFIDGQEVDSFYTLINPEEKFSSRNIKIHAIKPEDVIGAPTFPEVQKEIINFIDNLPIVAHNARFDAYALQDVYLKYEIPFDNIQYFCSYQVCKIILTDLPNHKLHTLAEHFKISLDHHNALSDARACGLILLEILKLSKQTSIRKMLKNLGYPELGLIGKHGFVKNKSTYIADSGVSNLKNDDKKDNKNNISNNNEIPQTKIFDAKTKAKNIKFHYVNKWIYIILAIVLGWIGGHHFYAGYNRKGFLYLLFSFTFIPMLLALFQVISALLKTPDSNGKILV</sequence>
<proteinExistence type="predicted"/>
<evidence type="ECO:0000256" key="3">
    <source>
        <dbReference type="ARBA" id="ARBA00022692"/>
    </source>
</evidence>
<feature type="transmembrane region" description="Helical" evidence="12">
    <location>
        <begin position="247"/>
        <end position="266"/>
    </location>
</feature>
<keyword evidence="7 17" id="KW-0378">Hydrolase</keyword>
<dbReference type="InterPro" id="IPR036397">
    <property type="entry name" value="RNaseH_sf"/>
</dbReference>
<evidence type="ECO:0000256" key="6">
    <source>
        <dbReference type="ARBA" id="ARBA00022722"/>
    </source>
</evidence>
<evidence type="ECO:0000256" key="7">
    <source>
        <dbReference type="ARBA" id="ARBA00022839"/>
    </source>
</evidence>
<dbReference type="Gene3D" id="3.30.420.10">
    <property type="entry name" value="Ribonuclease H-like superfamily/Ribonuclease H"/>
    <property type="match status" value="1"/>
</dbReference>
<dbReference type="Pfam" id="PF00929">
    <property type="entry name" value="RNase_T"/>
    <property type="match status" value="1"/>
</dbReference>
<dbReference type="EMBL" id="LK020714">
    <property type="protein sequence ID" value="CDQ30578.1"/>
    <property type="molecule type" value="Genomic_DNA"/>
</dbReference>
<evidence type="ECO:0000256" key="2">
    <source>
        <dbReference type="ARBA" id="ARBA00022679"/>
    </source>
</evidence>
<evidence type="ECO:0000256" key="4">
    <source>
        <dbReference type="ARBA" id="ARBA00022695"/>
    </source>
</evidence>
<keyword evidence="3 12" id="KW-0812">Transmembrane</keyword>
<keyword evidence="5" id="KW-0235">DNA replication</keyword>
<reference evidence="14" key="1">
    <citation type="submission" date="2014-04" db="EMBL/GenBank/DDBJ databases">
        <authorList>
            <person name="Croucher N."/>
        </authorList>
    </citation>
    <scope>NUCLEOTIDE SEQUENCE</scope>
    <source>
        <strain evidence="14">O61U7</strain>
        <strain evidence="15">QDOZV</strain>
    </source>
</reference>
<evidence type="ECO:0000256" key="10">
    <source>
        <dbReference type="ARBA" id="ARBA00023136"/>
    </source>
</evidence>
<dbReference type="Proteomes" id="UP000358702">
    <property type="component" value="Unassembled WGS sequence"/>
</dbReference>
<keyword evidence="9 12" id="KW-1133">Transmembrane helix</keyword>
<dbReference type="InterPro" id="IPR007829">
    <property type="entry name" value="TM2"/>
</dbReference>
<evidence type="ECO:0000313" key="17">
    <source>
        <dbReference type="EMBL" id="VKB59199.1"/>
    </source>
</evidence>
<evidence type="ECO:0000256" key="11">
    <source>
        <dbReference type="ARBA" id="ARBA00070925"/>
    </source>
</evidence>
<evidence type="ECO:0000313" key="19">
    <source>
        <dbReference type="Proteomes" id="UP000469505"/>
    </source>
</evidence>
<keyword evidence="10 12" id="KW-0472">Membrane</keyword>
<dbReference type="GO" id="GO:0006260">
    <property type="term" value="P:DNA replication"/>
    <property type="evidence" value="ECO:0007669"/>
    <property type="project" value="UniProtKB-KW"/>
</dbReference>
<dbReference type="GO" id="GO:0003677">
    <property type="term" value="F:DNA binding"/>
    <property type="evidence" value="ECO:0007669"/>
    <property type="project" value="InterPro"/>
</dbReference>
<evidence type="ECO:0000256" key="8">
    <source>
        <dbReference type="ARBA" id="ARBA00022932"/>
    </source>
</evidence>
<gene>
    <name evidence="17" type="primary">polC_1</name>
    <name evidence="16" type="ORF">GM543_08360</name>
    <name evidence="17" type="ORF">SAMEA3353631_00997</name>
</gene>
<reference evidence="16 19" key="4">
    <citation type="submission" date="2019-11" db="EMBL/GenBank/DDBJ databases">
        <title>Growth characteristics of pneumococcus vary with the chemical composition of the capsule and with environmental conditions.</title>
        <authorList>
            <person name="Tothpal A."/>
            <person name="Desobry K."/>
            <person name="Joshi S."/>
            <person name="Wyllie A.L."/>
            <person name="Weinberger D.M."/>
        </authorList>
    </citation>
    <scope>NUCLEOTIDE SEQUENCE [LARGE SCALE GENOMIC DNA]</scope>
    <source>
        <strain evidence="19">pnumococcus35B</strain>
        <strain evidence="16">Pnumococcus35B</strain>
    </source>
</reference>
<dbReference type="InterPro" id="IPR006054">
    <property type="entry name" value="DnaQ"/>
</dbReference>
<dbReference type="GO" id="GO:0005829">
    <property type="term" value="C:cytosol"/>
    <property type="evidence" value="ECO:0007669"/>
    <property type="project" value="TreeGrafter"/>
</dbReference>
<evidence type="ECO:0000259" key="13">
    <source>
        <dbReference type="SMART" id="SM00479"/>
    </source>
</evidence>
<comment type="subcellular location">
    <subcellularLocation>
        <location evidence="1">Membrane</location>
        <topology evidence="1">Multi-pass membrane protein</topology>
    </subcellularLocation>
</comment>
<dbReference type="RefSeq" id="WP_000222471.1">
    <property type="nucleotide sequence ID" value="NZ_AP025936.1"/>
</dbReference>
<dbReference type="FunFam" id="3.30.420.10:FF:000045">
    <property type="entry name" value="3'-5' exonuclease DinG"/>
    <property type="match status" value="1"/>
</dbReference>
<dbReference type="Pfam" id="PF05154">
    <property type="entry name" value="TM2"/>
    <property type="match status" value="1"/>
</dbReference>
<evidence type="ECO:0000256" key="5">
    <source>
        <dbReference type="ARBA" id="ARBA00022705"/>
    </source>
</evidence>
<evidence type="ECO:0000256" key="9">
    <source>
        <dbReference type="ARBA" id="ARBA00022989"/>
    </source>
</evidence>
<dbReference type="InterPro" id="IPR013520">
    <property type="entry name" value="Ribonucl_H"/>
</dbReference>
<dbReference type="PANTHER" id="PTHR30231:SF42">
    <property type="entry name" value="EXONUCLEASE"/>
    <property type="match status" value="1"/>
</dbReference>